<gene>
    <name evidence="3" type="ORF">BU24DRAFT_35405</name>
</gene>
<dbReference type="OrthoDB" id="2555519at2759"/>
<feature type="compositionally biased region" description="Low complexity" evidence="2">
    <location>
        <begin position="214"/>
        <end position="232"/>
    </location>
</feature>
<dbReference type="GeneID" id="54281200"/>
<sequence>MPIDRTNTNNGRPLKPSLATTRTSKTPITPRLAANIASATTTQSTRSVRSTASTTPRAATASQEEVSTPVKSFLSSNVTPRSSSRKSRVGVSSTNSTPSSTPSVTPSSSRPSSHIDLPLRDPGQGYNGLGTNGQTGAQSSNRPRSTLGGNQYITTPTPRPPIANVYNHTTTDHALGRDNGPRFFHASDVRAHEPAPQPKKAPVFFYANGQQDGSPKSPSSPLSSVDRASSSSKFFHADSVSEGRGNSPVLSPPLGPTSPEPWMNTNPLNQPQPVRPLSPSKENIHLSYRKGASQVIRPALNRGPSALSILSGQSHTSEAVDDRSRRRSSVASSIIRQGHGKSASLSSIDITPVKSSLPIDSHGISSPLYNEKRVSSSGSLAESIASAPPPGMEALSTNASPGPMSPTKTPEGKSELERLNELAANARRERKVLDLEISNSSLLAINRQLEKEVRKQKAELRRFRRMSRAGRFPADSSMPNPDSFSAIAGAEHGDLSDMSEEEEKEPVEEEPDSSSDSSIDETTMSSSALAERDADHRLKDEKRIQLDLSKHRDLLVDSQKMNQSLKRCLNWTEELIKDAQKALAYQVRPSDVKLGGRVLDDEEAPEAGRDDSRALLSPWTPTYQTTDPLDRVSLTPSERTDRDSGIDVDGLKPMGPDLHSDISPLASPLGESTRQLFQLAAGLDETY</sequence>
<dbReference type="AlphaFoldDB" id="A0A6A5Y9S1"/>
<feature type="region of interest" description="Disordered" evidence="2">
    <location>
        <begin position="206"/>
        <end position="280"/>
    </location>
</feature>
<accession>A0A6A5Y9S1</accession>
<feature type="compositionally biased region" description="Pro residues" evidence="2">
    <location>
        <begin position="250"/>
        <end position="259"/>
    </location>
</feature>
<feature type="region of interest" description="Disordered" evidence="2">
    <location>
        <begin position="380"/>
        <end position="414"/>
    </location>
</feature>
<feature type="compositionally biased region" description="Polar residues" evidence="2">
    <location>
        <begin position="63"/>
        <end position="80"/>
    </location>
</feature>
<dbReference type="EMBL" id="ML978066">
    <property type="protein sequence ID" value="KAF2022006.1"/>
    <property type="molecule type" value="Genomic_DNA"/>
</dbReference>
<feature type="coiled-coil region" evidence="1">
    <location>
        <begin position="416"/>
        <end position="466"/>
    </location>
</feature>
<feature type="region of interest" description="Disordered" evidence="2">
    <location>
        <begin position="602"/>
        <end position="669"/>
    </location>
</feature>
<keyword evidence="1" id="KW-0175">Coiled coil</keyword>
<feature type="compositionally biased region" description="Polar residues" evidence="2">
    <location>
        <begin position="134"/>
        <end position="156"/>
    </location>
</feature>
<dbReference type="Proteomes" id="UP000799778">
    <property type="component" value="Unassembled WGS sequence"/>
</dbReference>
<feature type="compositionally biased region" description="Low complexity" evidence="2">
    <location>
        <begin position="89"/>
        <end position="112"/>
    </location>
</feature>
<name>A0A6A5Y9S1_9PLEO</name>
<feature type="compositionally biased region" description="Polar residues" evidence="2">
    <location>
        <begin position="18"/>
        <end position="27"/>
    </location>
</feature>
<organism evidence="3 4">
    <name type="scientific">Aaosphaeria arxii CBS 175.79</name>
    <dbReference type="NCBI Taxonomy" id="1450172"/>
    <lineage>
        <taxon>Eukaryota</taxon>
        <taxon>Fungi</taxon>
        <taxon>Dikarya</taxon>
        <taxon>Ascomycota</taxon>
        <taxon>Pezizomycotina</taxon>
        <taxon>Dothideomycetes</taxon>
        <taxon>Pleosporomycetidae</taxon>
        <taxon>Pleosporales</taxon>
        <taxon>Pleosporales incertae sedis</taxon>
        <taxon>Aaosphaeria</taxon>
    </lineage>
</organism>
<evidence type="ECO:0000256" key="2">
    <source>
        <dbReference type="SAM" id="MobiDB-lite"/>
    </source>
</evidence>
<feature type="compositionally biased region" description="Acidic residues" evidence="2">
    <location>
        <begin position="497"/>
        <end position="513"/>
    </location>
</feature>
<keyword evidence="4" id="KW-1185">Reference proteome</keyword>
<dbReference type="RefSeq" id="XP_033390345.1">
    <property type="nucleotide sequence ID" value="XM_033523803.1"/>
</dbReference>
<feature type="compositionally biased region" description="Low complexity" evidence="2">
    <location>
        <begin position="37"/>
        <end position="62"/>
    </location>
</feature>
<evidence type="ECO:0000256" key="1">
    <source>
        <dbReference type="SAM" id="Coils"/>
    </source>
</evidence>
<evidence type="ECO:0000313" key="3">
    <source>
        <dbReference type="EMBL" id="KAF2022006.1"/>
    </source>
</evidence>
<evidence type="ECO:0000313" key="4">
    <source>
        <dbReference type="Proteomes" id="UP000799778"/>
    </source>
</evidence>
<feature type="compositionally biased region" description="Polar residues" evidence="2">
    <location>
        <begin position="1"/>
        <end position="11"/>
    </location>
</feature>
<feature type="region of interest" description="Disordered" evidence="2">
    <location>
        <begin position="493"/>
        <end position="536"/>
    </location>
</feature>
<feature type="compositionally biased region" description="Polar residues" evidence="2">
    <location>
        <begin position="263"/>
        <end position="272"/>
    </location>
</feature>
<proteinExistence type="predicted"/>
<feature type="compositionally biased region" description="Polar residues" evidence="2">
    <location>
        <begin position="308"/>
        <end position="317"/>
    </location>
</feature>
<reference evidence="3" key="1">
    <citation type="journal article" date="2020" name="Stud. Mycol.">
        <title>101 Dothideomycetes genomes: a test case for predicting lifestyles and emergence of pathogens.</title>
        <authorList>
            <person name="Haridas S."/>
            <person name="Albert R."/>
            <person name="Binder M."/>
            <person name="Bloem J."/>
            <person name="Labutti K."/>
            <person name="Salamov A."/>
            <person name="Andreopoulos B."/>
            <person name="Baker S."/>
            <person name="Barry K."/>
            <person name="Bills G."/>
            <person name="Bluhm B."/>
            <person name="Cannon C."/>
            <person name="Castanera R."/>
            <person name="Culley D."/>
            <person name="Daum C."/>
            <person name="Ezra D."/>
            <person name="Gonzalez J."/>
            <person name="Henrissat B."/>
            <person name="Kuo A."/>
            <person name="Liang C."/>
            <person name="Lipzen A."/>
            <person name="Lutzoni F."/>
            <person name="Magnuson J."/>
            <person name="Mondo S."/>
            <person name="Nolan M."/>
            <person name="Ohm R."/>
            <person name="Pangilinan J."/>
            <person name="Park H.-J."/>
            <person name="Ramirez L."/>
            <person name="Alfaro M."/>
            <person name="Sun H."/>
            <person name="Tritt A."/>
            <person name="Yoshinaga Y."/>
            <person name="Zwiers L.-H."/>
            <person name="Turgeon B."/>
            <person name="Goodwin S."/>
            <person name="Spatafora J."/>
            <person name="Crous P."/>
            <person name="Grigoriev I."/>
        </authorList>
    </citation>
    <scope>NUCLEOTIDE SEQUENCE</scope>
    <source>
        <strain evidence="3">CBS 175.79</strain>
    </source>
</reference>
<feature type="region of interest" description="Disordered" evidence="2">
    <location>
        <begin position="307"/>
        <end position="347"/>
    </location>
</feature>
<protein>
    <submittedName>
        <fullName evidence="3">Uncharacterized protein</fullName>
    </submittedName>
</protein>
<dbReference type="PANTHER" id="PTHR38701:SF1">
    <property type="entry name" value="UP-REGULATED DURING SEPTATION PROTEIN 1 DOMAIN-CONTAINING PROTEIN"/>
    <property type="match status" value="1"/>
</dbReference>
<dbReference type="PANTHER" id="PTHR38701">
    <property type="entry name" value="CHROMOSOME 8, WHOLE GENOME SHOTGUN SEQUENCE"/>
    <property type="match status" value="1"/>
</dbReference>
<feature type="region of interest" description="Disordered" evidence="2">
    <location>
        <begin position="1"/>
        <end position="164"/>
    </location>
</feature>
<feature type="compositionally biased region" description="Low complexity" evidence="2">
    <location>
        <begin position="514"/>
        <end position="527"/>
    </location>
</feature>